<proteinExistence type="predicted"/>
<dbReference type="AlphaFoldDB" id="A0A9D4RFU2"/>
<accession>A0A9D4RFU2</accession>
<gene>
    <name evidence="2" type="ORF">DPMN_029828</name>
</gene>
<feature type="region of interest" description="Disordered" evidence="1">
    <location>
        <begin position="1"/>
        <end position="48"/>
    </location>
</feature>
<protein>
    <submittedName>
        <fullName evidence="2">Uncharacterized protein</fullName>
    </submittedName>
</protein>
<dbReference type="Proteomes" id="UP000828390">
    <property type="component" value="Unassembled WGS sequence"/>
</dbReference>
<organism evidence="2 3">
    <name type="scientific">Dreissena polymorpha</name>
    <name type="common">Zebra mussel</name>
    <name type="synonym">Mytilus polymorpha</name>
    <dbReference type="NCBI Taxonomy" id="45954"/>
    <lineage>
        <taxon>Eukaryota</taxon>
        <taxon>Metazoa</taxon>
        <taxon>Spiralia</taxon>
        <taxon>Lophotrochozoa</taxon>
        <taxon>Mollusca</taxon>
        <taxon>Bivalvia</taxon>
        <taxon>Autobranchia</taxon>
        <taxon>Heteroconchia</taxon>
        <taxon>Euheterodonta</taxon>
        <taxon>Imparidentia</taxon>
        <taxon>Neoheterodontei</taxon>
        <taxon>Myida</taxon>
        <taxon>Dreissenoidea</taxon>
        <taxon>Dreissenidae</taxon>
        <taxon>Dreissena</taxon>
    </lineage>
</organism>
<evidence type="ECO:0000256" key="1">
    <source>
        <dbReference type="SAM" id="MobiDB-lite"/>
    </source>
</evidence>
<evidence type="ECO:0000313" key="3">
    <source>
        <dbReference type="Proteomes" id="UP000828390"/>
    </source>
</evidence>
<dbReference type="EMBL" id="JAIWYP010000002">
    <property type="protein sequence ID" value="KAH3866729.1"/>
    <property type="molecule type" value="Genomic_DNA"/>
</dbReference>
<reference evidence="2" key="1">
    <citation type="journal article" date="2019" name="bioRxiv">
        <title>The Genome of the Zebra Mussel, Dreissena polymorpha: A Resource for Invasive Species Research.</title>
        <authorList>
            <person name="McCartney M.A."/>
            <person name="Auch B."/>
            <person name="Kono T."/>
            <person name="Mallez S."/>
            <person name="Zhang Y."/>
            <person name="Obille A."/>
            <person name="Becker A."/>
            <person name="Abrahante J.E."/>
            <person name="Garbe J."/>
            <person name="Badalamenti J.P."/>
            <person name="Herman A."/>
            <person name="Mangelson H."/>
            <person name="Liachko I."/>
            <person name="Sullivan S."/>
            <person name="Sone E.D."/>
            <person name="Koren S."/>
            <person name="Silverstein K.A.T."/>
            <person name="Beckman K.B."/>
            <person name="Gohl D.M."/>
        </authorList>
    </citation>
    <scope>NUCLEOTIDE SEQUENCE</scope>
    <source>
        <strain evidence="2">Duluth1</strain>
        <tissue evidence="2">Whole animal</tissue>
    </source>
</reference>
<sequence length="93" mass="10370">MDKHVTKEEVETESAAMQPIEIVETESEQRQPIEINPHHSGKYNRQPPIVAMNGVDGVSAAETHCTKTATMPFIGRGIQHLSHEKPLETKRAN</sequence>
<comment type="caution">
    <text evidence="2">The sequence shown here is derived from an EMBL/GenBank/DDBJ whole genome shotgun (WGS) entry which is preliminary data.</text>
</comment>
<reference evidence="2" key="2">
    <citation type="submission" date="2020-11" db="EMBL/GenBank/DDBJ databases">
        <authorList>
            <person name="McCartney M.A."/>
            <person name="Auch B."/>
            <person name="Kono T."/>
            <person name="Mallez S."/>
            <person name="Becker A."/>
            <person name="Gohl D.M."/>
            <person name="Silverstein K.A.T."/>
            <person name="Koren S."/>
            <person name="Bechman K.B."/>
            <person name="Herman A."/>
            <person name="Abrahante J.E."/>
            <person name="Garbe J."/>
        </authorList>
    </citation>
    <scope>NUCLEOTIDE SEQUENCE</scope>
    <source>
        <strain evidence="2">Duluth1</strain>
        <tissue evidence="2">Whole animal</tissue>
    </source>
</reference>
<name>A0A9D4RFU2_DREPO</name>
<keyword evidence="3" id="KW-1185">Reference proteome</keyword>
<evidence type="ECO:0000313" key="2">
    <source>
        <dbReference type="EMBL" id="KAH3866729.1"/>
    </source>
</evidence>